<protein>
    <submittedName>
        <fullName evidence="3">Uncharacterized protein</fullName>
    </submittedName>
</protein>
<dbReference type="Pfam" id="PF00106">
    <property type="entry name" value="adh_short"/>
    <property type="match status" value="1"/>
</dbReference>
<dbReference type="SUPFAM" id="SSF51735">
    <property type="entry name" value="NAD(P)-binding Rossmann-fold domains"/>
    <property type="match status" value="1"/>
</dbReference>
<accession>A0ABD2I806</accession>
<gene>
    <name evidence="3" type="ORF">niasHT_030924</name>
</gene>
<proteinExistence type="inferred from homology"/>
<evidence type="ECO:0000313" key="4">
    <source>
        <dbReference type="Proteomes" id="UP001620626"/>
    </source>
</evidence>
<keyword evidence="4" id="KW-1185">Reference proteome</keyword>
<dbReference type="GO" id="GO:0016491">
    <property type="term" value="F:oxidoreductase activity"/>
    <property type="evidence" value="ECO:0007669"/>
    <property type="project" value="UniProtKB-KW"/>
</dbReference>
<sequence>MEIIYAILSIFGLLFLLCLLFKFLRAIWRCVYPYFIARPKDLRRLVGAQWAVVTGASDGIGKEYAKQLANKGFNLMLISRSADKLKAVKEEIQPKQFLEPEVK</sequence>
<evidence type="ECO:0000256" key="1">
    <source>
        <dbReference type="ARBA" id="ARBA00006484"/>
    </source>
</evidence>
<evidence type="ECO:0000313" key="3">
    <source>
        <dbReference type="EMBL" id="KAL3076529.1"/>
    </source>
</evidence>
<dbReference type="PANTHER" id="PTHR43899">
    <property type="entry name" value="RH59310P"/>
    <property type="match status" value="1"/>
</dbReference>
<comment type="similarity">
    <text evidence="1">Belongs to the short-chain dehydrogenases/reductases (SDR) family.</text>
</comment>
<organism evidence="3 4">
    <name type="scientific">Heterodera trifolii</name>
    <dbReference type="NCBI Taxonomy" id="157864"/>
    <lineage>
        <taxon>Eukaryota</taxon>
        <taxon>Metazoa</taxon>
        <taxon>Ecdysozoa</taxon>
        <taxon>Nematoda</taxon>
        <taxon>Chromadorea</taxon>
        <taxon>Rhabditida</taxon>
        <taxon>Tylenchina</taxon>
        <taxon>Tylenchomorpha</taxon>
        <taxon>Tylenchoidea</taxon>
        <taxon>Heteroderidae</taxon>
        <taxon>Heteroderinae</taxon>
        <taxon>Heterodera</taxon>
    </lineage>
</organism>
<dbReference type="Gene3D" id="3.40.50.720">
    <property type="entry name" value="NAD(P)-binding Rossmann-like Domain"/>
    <property type="match status" value="1"/>
</dbReference>
<dbReference type="InterPro" id="IPR051019">
    <property type="entry name" value="VLCFA-Steroid_DH"/>
</dbReference>
<dbReference type="InterPro" id="IPR036291">
    <property type="entry name" value="NAD(P)-bd_dom_sf"/>
</dbReference>
<dbReference type="PANTHER" id="PTHR43899:SF13">
    <property type="entry name" value="RH59310P"/>
    <property type="match status" value="1"/>
</dbReference>
<evidence type="ECO:0000256" key="2">
    <source>
        <dbReference type="ARBA" id="ARBA00023002"/>
    </source>
</evidence>
<dbReference type="InterPro" id="IPR002347">
    <property type="entry name" value="SDR_fam"/>
</dbReference>
<dbReference type="Proteomes" id="UP001620626">
    <property type="component" value="Unassembled WGS sequence"/>
</dbReference>
<dbReference type="AlphaFoldDB" id="A0ABD2I806"/>
<comment type="caution">
    <text evidence="3">The sequence shown here is derived from an EMBL/GenBank/DDBJ whole genome shotgun (WGS) entry which is preliminary data.</text>
</comment>
<name>A0ABD2I806_9BILA</name>
<keyword evidence="2" id="KW-0560">Oxidoreductase</keyword>
<dbReference type="EMBL" id="JBICBT010001252">
    <property type="protein sequence ID" value="KAL3076529.1"/>
    <property type="molecule type" value="Genomic_DNA"/>
</dbReference>
<reference evidence="3 4" key="1">
    <citation type="submission" date="2024-10" db="EMBL/GenBank/DDBJ databases">
        <authorList>
            <person name="Kim D."/>
        </authorList>
    </citation>
    <scope>NUCLEOTIDE SEQUENCE [LARGE SCALE GENOMIC DNA]</scope>
    <source>
        <strain evidence="3">BH-2024</strain>
    </source>
</reference>